<dbReference type="Proteomes" id="UP000325672">
    <property type="component" value="Unassembled WGS sequence"/>
</dbReference>
<name>A0A5N6SLH0_ASPPS</name>
<organism evidence="1 2">
    <name type="scientific">Aspergillus pseudotamarii</name>
    <dbReference type="NCBI Taxonomy" id="132259"/>
    <lineage>
        <taxon>Eukaryota</taxon>
        <taxon>Fungi</taxon>
        <taxon>Dikarya</taxon>
        <taxon>Ascomycota</taxon>
        <taxon>Pezizomycotina</taxon>
        <taxon>Eurotiomycetes</taxon>
        <taxon>Eurotiomycetidae</taxon>
        <taxon>Eurotiales</taxon>
        <taxon>Aspergillaceae</taxon>
        <taxon>Aspergillus</taxon>
        <taxon>Aspergillus subgen. Circumdati</taxon>
    </lineage>
</organism>
<sequence length="92" mass="10146">MKLLRMTEKAAGIPRSFLRGTTALTDTCIAQRMSWALKRGSSLDQSLRARIKSVGSSGRSSLSNSFDFLYKLLKGNSLLFNFGEKLGLCILN</sequence>
<accession>A0A5N6SLH0</accession>
<evidence type="ECO:0000313" key="2">
    <source>
        <dbReference type="Proteomes" id="UP000325672"/>
    </source>
</evidence>
<proteinExistence type="predicted"/>
<gene>
    <name evidence="1" type="ORF">BDV38DRAFT_158496</name>
</gene>
<evidence type="ECO:0000313" key="1">
    <source>
        <dbReference type="EMBL" id="KAE8134610.1"/>
    </source>
</evidence>
<protein>
    <submittedName>
        <fullName evidence="1">Uncharacterized protein</fullName>
    </submittedName>
</protein>
<dbReference type="RefSeq" id="XP_031910673.1">
    <property type="nucleotide sequence ID" value="XM_032051747.1"/>
</dbReference>
<dbReference type="GeneID" id="43635957"/>
<dbReference type="EMBL" id="ML743602">
    <property type="protein sequence ID" value="KAE8134610.1"/>
    <property type="molecule type" value="Genomic_DNA"/>
</dbReference>
<dbReference type="AlphaFoldDB" id="A0A5N6SLH0"/>
<keyword evidence="2" id="KW-1185">Reference proteome</keyword>
<reference evidence="1 2" key="1">
    <citation type="submission" date="2019-04" db="EMBL/GenBank/DDBJ databases">
        <title>Friends and foes A comparative genomics study of 23 Aspergillus species from section Flavi.</title>
        <authorList>
            <consortium name="DOE Joint Genome Institute"/>
            <person name="Kjaerbolling I."/>
            <person name="Vesth T."/>
            <person name="Frisvad J.C."/>
            <person name="Nybo J.L."/>
            <person name="Theobald S."/>
            <person name="Kildgaard S."/>
            <person name="Isbrandt T."/>
            <person name="Kuo A."/>
            <person name="Sato A."/>
            <person name="Lyhne E.K."/>
            <person name="Kogle M.E."/>
            <person name="Wiebenga A."/>
            <person name="Kun R.S."/>
            <person name="Lubbers R.J."/>
            <person name="Makela M.R."/>
            <person name="Barry K."/>
            <person name="Chovatia M."/>
            <person name="Clum A."/>
            <person name="Daum C."/>
            <person name="Haridas S."/>
            <person name="He G."/>
            <person name="LaButti K."/>
            <person name="Lipzen A."/>
            <person name="Mondo S."/>
            <person name="Riley R."/>
            <person name="Salamov A."/>
            <person name="Simmons B.A."/>
            <person name="Magnuson J.K."/>
            <person name="Henrissat B."/>
            <person name="Mortensen U.H."/>
            <person name="Larsen T.O."/>
            <person name="Devries R.P."/>
            <person name="Grigoriev I.V."/>
            <person name="Machida M."/>
            <person name="Baker S.E."/>
            <person name="Andersen M.R."/>
        </authorList>
    </citation>
    <scope>NUCLEOTIDE SEQUENCE [LARGE SCALE GENOMIC DNA]</scope>
    <source>
        <strain evidence="1 2">CBS 117625</strain>
    </source>
</reference>